<dbReference type="GO" id="GO:0006302">
    <property type="term" value="P:double-strand break repair"/>
    <property type="evidence" value="ECO:0007669"/>
    <property type="project" value="TreeGrafter"/>
</dbReference>
<dbReference type="InterPro" id="IPR027417">
    <property type="entry name" value="P-loop_NTPase"/>
</dbReference>
<dbReference type="Pfam" id="PF13304">
    <property type="entry name" value="AAA_21"/>
    <property type="match status" value="1"/>
</dbReference>
<dbReference type="EMBL" id="FTNI01000014">
    <property type="protein sequence ID" value="SIR74242.1"/>
    <property type="molecule type" value="Genomic_DNA"/>
</dbReference>
<keyword evidence="5" id="KW-1185">Reference proteome</keyword>
<evidence type="ECO:0000259" key="2">
    <source>
        <dbReference type="Pfam" id="PF13175"/>
    </source>
</evidence>
<gene>
    <name evidence="4" type="ORF">SAMN05421833_114101</name>
</gene>
<dbReference type="SUPFAM" id="SSF52540">
    <property type="entry name" value="P-loop containing nucleoside triphosphate hydrolases"/>
    <property type="match status" value="1"/>
</dbReference>
<evidence type="ECO:0000313" key="4">
    <source>
        <dbReference type="EMBL" id="SIR74242.1"/>
    </source>
</evidence>
<evidence type="ECO:0000259" key="3">
    <source>
        <dbReference type="Pfam" id="PF13304"/>
    </source>
</evidence>
<dbReference type="OrthoDB" id="104167at2"/>
<dbReference type="PANTHER" id="PTHR32182">
    <property type="entry name" value="DNA REPLICATION AND REPAIR PROTEIN RECF"/>
    <property type="match status" value="1"/>
</dbReference>
<dbReference type="GO" id="GO:0000731">
    <property type="term" value="P:DNA synthesis involved in DNA repair"/>
    <property type="evidence" value="ECO:0007669"/>
    <property type="project" value="TreeGrafter"/>
</dbReference>
<dbReference type="PANTHER" id="PTHR32182:SF22">
    <property type="entry name" value="ATP-DEPENDENT ENDONUCLEASE, OLD FAMILY-RELATED"/>
    <property type="match status" value="1"/>
</dbReference>
<dbReference type="GO" id="GO:0009432">
    <property type="term" value="P:SOS response"/>
    <property type="evidence" value="ECO:0007669"/>
    <property type="project" value="UniProtKB-KW"/>
</dbReference>
<dbReference type="GO" id="GO:0016887">
    <property type="term" value="F:ATP hydrolysis activity"/>
    <property type="evidence" value="ECO:0007669"/>
    <property type="project" value="InterPro"/>
</dbReference>
<feature type="domain" description="ATPase AAA-type core" evidence="3">
    <location>
        <begin position="252"/>
        <end position="343"/>
    </location>
</feature>
<organism evidence="4 5">
    <name type="scientific">Microbispora rosea</name>
    <dbReference type="NCBI Taxonomy" id="58117"/>
    <lineage>
        <taxon>Bacteria</taxon>
        <taxon>Bacillati</taxon>
        <taxon>Actinomycetota</taxon>
        <taxon>Actinomycetes</taxon>
        <taxon>Streptosporangiales</taxon>
        <taxon>Streptosporangiaceae</taxon>
        <taxon>Microbispora</taxon>
    </lineage>
</organism>
<dbReference type="Gene3D" id="3.40.50.300">
    <property type="entry name" value="P-loop containing nucleotide triphosphate hydrolases"/>
    <property type="match status" value="1"/>
</dbReference>
<evidence type="ECO:0000256" key="1">
    <source>
        <dbReference type="ARBA" id="ARBA00023236"/>
    </source>
</evidence>
<dbReference type="RefSeq" id="WP_076436868.1">
    <property type="nucleotide sequence ID" value="NZ_FTNI01000014.1"/>
</dbReference>
<sequence>MITRIEIDGFKSFENFALDLPPFLVLIGTNASGKSNILDALTFVATAGTRGVDAAVSEVRGDARGLFRKRGDGTRVDRMRFALELLLPAQRSSPSSRWRWEVRFAWAVPEGGLEGITIETQRLVSLSSPDRVIPLVEGEWVVREGRPALDAFSGNHKQDGEIVRRIKLELTEVRSLHLEAGSLRGASELGGPRRMDSTARNLPNYLRFLARETASENRPLGVVGEIKMHLVGLVREISDFEIVEDERRRDVRLEFASPYDRGLDAEFASDGTLRMLAILAALHDGGTAVIEEPENGVFPERLRQLLGLARELVTEEDEAATSGPDRPLQRQALFTSHSPVVLDVVPRENIAFLDMTTVLEDGIASRVSRVRRLREDAGPVRVDGERWPRVTDSELGRFRAGVEEPV</sequence>
<keyword evidence="1" id="KW-0742">SOS response</keyword>
<dbReference type="InterPro" id="IPR041685">
    <property type="entry name" value="AAA_GajA/Old/RecF-like"/>
</dbReference>
<dbReference type="Pfam" id="PF13175">
    <property type="entry name" value="AAA_15"/>
    <property type="match status" value="1"/>
</dbReference>
<proteinExistence type="predicted"/>
<dbReference type="AlphaFoldDB" id="A0A1N7DEK5"/>
<feature type="domain" description="Endonuclease GajA/Old nuclease/RecF-like AAA" evidence="2">
    <location>
        <begin position="1"/>
        <end position="45"/>
    </location>
</feature>
<reference evidence="5" key="1">
    <citation type="submission" date="2017-01" db="EMBL/GenBank/DDBJ databases">
        <authorList>
            <person name="Varghese N."/>
            <person name="Submissions S."/>
        </authorList>
    </citation>
    <scope>NUCLEOTIDE SEQUENCE [LARGE SCALE GENOMIC DNA]</scope>
    <source>
        <strain evidence="5">ATCC 12950</strain>
    </source>
</reference>
<dbReference type="Proteomes" id="UP000186096">
    <property type="component" value="Unassembled WGS sequence"/>
</dbReference>
<protein>
    <submittedName>
        <fullName evidence="4">Predicted ATPase</fullName>
    </submittedName>
</protein>
<keyword evidence="1" id="KW-0227">DNA damage</keyword>
<accession>A0A1N7DEK5</accession>
<dbReference type="STRING" id="58117.SAMN05421833_114101"/>
<dbReference type="GO" id="GO:0005524">
    <property type="term" value="F:ATP binding"/>
    <property type="evidence" value="ECO:0007669"/>
    <property type="project" value="InterPro"/>
</dbReference>
<name>A0A1N7DEK5_9ACTN</name>
<dbReference type="InterPro" id="IPR003959">
    <property type="entry name" value="ATPase_AAA_core"/>
</dbReference>
<evidence type="ECO:0000313" key="5">
    <source>
        <dbReference type="Proteomes" id="UP000186096"/>
    </source>
</evidence>